<dbReference type="InterPro" id="IPR002213">
    <property type="entry name" value="UDP_glucos_trans"/>
</dbReference>
<name>A0A328ADB2_9CAUL</name>
<accession>A0A328ADB2</accession>
<gene>
    <name evidence="2" type="ORF">DJ018_09795</name>
</gene>
<comment type="caution">
    <text evidence="2">The sequence shown here is derived from an EMBL/GenBank/DDBJ whole genome shotgun (WGS) entry which is preliminary data.</text>
</comment>
<dbReference type="InterPro" id="IPR050426">
    <property type="entry name" value="Glycosyltransferase_28"/>
</dbReference>
<dbReference type="Gene3D" id="3.40.50.2000">
    <property type="entry name" value="Glycogen Phosphorylase B"/>
    <property type="match status" value="2"/>
</dbReference>
<dbReference type="GO" id="GO:0017000">
    <property type="term" value="P:antibiotic biosynthetic process"/>
    <property type="evidence" value="ECO:0007669"/>
    <property type="project" value="UniProtKB-ARBA"/>
</dbReference>
<dbReference type="AlphaFoldDB" id="A0A328ADB2"/>
<dbReference type="Proteomes" id="UP000249725">
    <property type="component" value="Unassembled WGS sequence"/>
</dbReference>
<dbReference type="Pfam" id="PF06722">
    <property type="entry name" value="EryCIII-like_C"/>
    <property type="match status" value="1"/>
</dbReference>
<feature type="domain" description="Erythromycin biosynthesis protein CIII-like C-terminal" evidence="1">
    <location>
        <begin position="305"/>
        <end position="403"/>
    </location>
</feature>
<dbReference type="PANTHER" id="PTHR48050:SF13">
    <property type="entry name" value="STEROL 3-BETA-GLUCOSYLTRANSFERASE UGT80A2"/>
    <property type="match status" value="1"/>
</dbReference>
<dbReference type="CDD" id="cd03784">
    <property type="entry name" value="GT1_Gtf-like"/>
    <property type="match status" value="1"/>
</dbReference>
<dbReference type="PANTHER" id="PTHR48050">
    <property type="entry name" value="STEROL 3-BETA-GLUCOSYLTRANSFERASE"/>
    <property type="match status" value="1"/>
</dbReference>
<evidence type="ECO:0000313" key="2">
    <source>
        <dbReference type="EMBL" id="RAK52497.1"/>
    </source>
</evidence>
<dbReference type="RefSeq" id="WP_111514783.1">
    <property type="nucleotide sequence ID" value="NZ_QFYR01000002.1"/>
</dbReference>
<keyword evidence="3" id="KW-1185">Reference proteome</keyword>
<proteinExistence type="predicted"/>
<dbReference type="OrthoDB" id="139086at2"/>
<dbReference type="GO" id="GO:0016758">
    <property type="term" value="F:hexosyltransferase activity"/>
    <property type="evidence" value="ECO:0007669"/>
    <property type="project" value="UniProtKB-ARBA"/>
</dbReference>
<dbReference type="SUPFAM" id="SSF53756">
    <property type="entry name" value="UDP-Glycosyltransferase/glycogen phosphorylase"/>
    <property type="match status" value="1"/>
</dbReference>
<organism evidence="2 3">
    <name type="scientific">Phenylobacterium deserti</name>
    <dbReference type="NCBI Taxonomy" id="1914756"/>
    <lineage>
        <taxon>Bacteria</taxon>
        <taxon>Pseudomonadati</taxon>
        <taxon>Pseudomonadota</taxon>
        <taxon>Alphaproteobacteria</taxon>
        <taxon>Caulobacterales</taxon>
        <taxon>Caulobacteraceae</taxon>
        <taxon>Phenylobacterium</taxon>
    </lineage>
</organism>
<dbReference type="EMBL" id="QFYR01000002">
    <property type="protein sequence ID" value="RAK52497.1"/>
    <property type="molecule type" value="Genomic_DNA"/>
</dbReference>
<evidence type="ECO:0000313" key="3">
    <source>
        <dbReference type="Proteomes" id="UP000249725"/>
    </source>
</evidence>
<sequence>MRVLFTTFEGGGHVPPALLVARRMQERGHEVLFVSDEANRPQAERNGLAFQTWPTAPNRTVMGAKDDPLNEWRTRWPPAVVRAVCKAVITGPAAAYARDTQQVIREFRPDLIVSNELLFGCMAAAEAMNVPLALLTANVWCFPTRADVPPFGPGFPPPRNAFEEGRDRSSRGMIARWYDAGREPLNAARIGLGLAPVAHTLDQLGAAGLVLLGASGAFDYGRVAPPPPFIYAGPLGEAPAWVSDGAEPDALIDPGRANVLVSFSTAYQGQEATVGRCIRALATLPVNGIVTLGPAIDPAGLPSASNVKVVERADHERIVPHCKLVVCHGGHGTVLRPLMMGVPLICIPTGRDQPENAQRIAAAGAGLRLPRNAGVARIRRAVERVLGDCSFAFAARELGEAVAREADGGLTAAKALEAFAG</sequence>
<reference evidence="3" key="1">
    <citation type="submission" date="2018-05" db="EMBL/GenBank/DDBJ databases">
        <authorList>
            <person name="Li X."/>
        </authorList>
    </citation>
    <scope>NUCLEOTIDE SEQUENCE [LARGE SCALE GENOMIC DNA]</scope>
    <source>
        <strain evidence="3">YIM 73061</strain>
    </source>
</reference>
<dbReference type="GO" id="GO:0008194">
    <property type="term" value="F:UDP-glycosyltransferase activity"/>
    <property type="evidence" value="ECO:0007669"/>
    <property type="project" value="InterPro"/>
</dbReference>
<evidence type="ECO:0000259" key="1">
    <source>
        <dbReference type="Pfam" id="PF06722"/>
    </source>
</evidence>
<dbReference type="InterPro" id="IPR010610">
    <property type="entry name" value="EryCIII-like_C"/>
</dbReference>
<protein>
    <submittedName>
        <fullName evidence="2">Glycosyltransferase</fullName>
    </submittedName>
</protein>
<keyword evidence="2" id="KW-0808">Transferase</keyword>